<dbReference type="GO" id="GO:0033228">
    <property type="term" value="P:cysteine export across plasma membrane"/>
    <property type="evidence" value="ECO:0007669"/>
    <property type="project" value="TreeGrafter"/>
</dbReference>
<name>A0A975UDB9_9VIBR</name>
<evidence type="ECO:0000256" key="6">
    <source>
        <dbReference type="SAM" id="Phobius"/>
    </source>
</evidence>
<evidence type="ECO:0000256" key="4">
    <source>
        <dbReference type="ARBA" id="ARBA00022989"/>
    </source>
</evidence>
<keyword evidence="5 6" id="KW-0472">Membrane</keyword>
<dbReference type="Pfam" id="PF01810">
    <property type="entry name" value="LysE"/>
    <property type="match status" value="1"/>
</dbReference>
<gene>
    <name evidence="7" type="ORF">KNV97_10525</name>
</gene>
<accession>A0A975UDB9</accession>
<dbReference type="AlphaFoldDB" id="A0A975UDB9"/>
<feature type="transmembrane region" description="Helical" evidence="6">
    <location>
        <begin position="42"/>
        <end position="61"/>
    </location>
</feature>
<dbReference type="PANTHER" id="PTHR30086">
    <property type="entry name" value="ARGININE EXPORTER PROTEIN ARGO"/>
    <property type="match status" value="1"/>
</dbReference>
<evidence type="ECO:0000256" key="5">
    <source>
        <dbReference type="ARBA" id="ARBA00023136"/>
    </source>
</evidence>
<dbReference type="GO" id="GO:0015171">
    <property type="term" value="F:amino acid transmembrane transporter activity"/>
    <property type="evidence" value="ECO:0007669"/>
    <property type="project" value="TreeGrafter"/>
</dbReference>
<dbReference type="InterPro" id="IPR001123">
    <property type="entry name" value="LeuE-type"/>
</dbReference>
<feature type="transmembrane region" description="Helical" evidence="6">
    <location>
        <begin position="181"/>
        <end position="200"/>
    </location>
</feature>
<keyword evidence="3 6" id="KW-0812">Transmembrane</keyword>
<dbReference type="Proteomes" id="UP000694232">
    <property type="component" value="Chromosome 1"/>
</dbReference>
<dbReference type="PANTHER" id="PTHR30086:SF20">
    <property type="entry name" value="ARGININE EXPORTER PROTEIN ARGO-RELATED"/>
    <property type="match status" value="1"/>
</dbReference>
<sequence length="201" mass="21660">MYSVLGAMALFAFVGSISPGPVNVMATYAGARYGWRKASIQVLGASLAFVLVVMICGMTLSGMSAQVPVVVPVMRWIGSAYLLYLAVRILLLPGLDLQQSVEGSSAGLLSQGALVQLFNPKAWIFASSGVSLYVLNQTNLTHALGWFCLIALVVCFTGVGIWALLGQSLVHWLNSRQRQRLFQVTLAAMLAVSVFMIWMVN</sequence>
<organism evidence="7 8">
    <name type="scientific">Vibrio ostreae</name>
    <dbReference type="NCBI Taxonomy" id="2841925"/>
    <lineage>
        <taxon>Bacteria</taxon>
        <taxon>Pseudomonadati</taxon>
        <taxon>Pseudomonadota</taxon>
        <taxon>Gammaproteobacteria</taxon>
        <taxon>Vibrionales</taxon>
        <taxon>Vibrionaceae</taxon>
        <taxon>Vibrio</taxon>
    </lineage>
</organism>
<evidence type="ECO:0000313" key="8">
    <source>
        <dbReference type="Proteomes" id="UP000694232"/>
    </source>
</evidence>
<dbReference type="KEGG" id="vos:KNV97_10525"/>
<evidence type="ECO:0000256" key="3">
    <source>
        <dbReference type="ARBA" id="ARBA00022692"/>
    </source>
</evidence>
<evidence type="ECO:0000313" key="7">
    <source>
        <dbReference type="EMBL" id="QXO18671.1"/>
    </source>
</evidence>
<dbReference type="RefSeq" id="WP_218563057.1">
    <property type="nucleotide sequence ID" value="NZ_CP076643.1"/>
</dbReference>
<keyword evidence="4 6" id="KW-1133">Transmembrane helix</keyword>
<protein>
    <submittedName>
        <fullName evidence="7">LysE family translocator</fullName>
    </submittedName>
</protein>
<proteinExistence type="predicted"/>
<keyword evidence="2" id="KW-1003">Cell membrane</keyword>
<keyword evidence="8" id="KW-1185">Reference proteome</keyword>
<dbReference type="EMBL" id="CP076643">
    <property type="protein sequence ID" value="QXO18671.1"/>
    <property type="molecule type" value="Genomic_DNA"/>
</dbReference>
<dbReference type="GO" id="GO:0005886">
    <property type="term" value="C:plasma membrane"/>
    <property type="evidence" value="ECO:0007669"/>
    <property type="project" value="UniProtKB-SubCell"/>
</dbReference>
<reference evidence="7" key="1">
    <citation type="submission" date="2021-06" db="EMBL/GenBank/DDBJ databases">
        <title>Vibrio nov. sp., novel gut bacterium isolated from Yellow Sea oyster.</title>
        <authorList>
            <person name="Muhammad N."/>
            <person name="Nguyen T.H."/>
            <person name="Lee Y.-J."/>
            <person name="Ko J."/>
            <person name="Kim S.-G."/>
        </authorList>
    </citation>
    <scope>NUCLEOTIDE SEQUENCE</scope>
    <source>
        <strain evidence="7">OG9-811</strain>
    </source>
</reference>
<feature type="transmembrane region" description="Helical" evidence="6">
    <location>
        <begin position="73"/>
        <end position="91"/>
    </location>
</feature>
<evidence type="ECO:0000256" key="2">
    <source>
        <dbReference type="ARBA" id="ARBA00022475"/>
    </source>
</evidence>
<comment type="subcellular location">
    <subcellularLocation>
        <location evidence="1">Cell membrane</location>
        <topology evidence="1">Multi-pass membrane protein</topology>
    </subcellularLocation>
</comment>
<evidence type="ECO:0000256" key="1">
    <source>
        <dbReference type="ARBA" id="ARBA00004651"/>
    </source>
</evidence>
<feature type="transmembrane region" description="Helical" evidence="6">
    <location>
        <begin position="143"/>
        <end position="165"/>
    </location>
</feature>